<dbReference type="AlphaFoldDB" id="A0A3D9RUQ8"/>
<proteinExistence type="predicted"/>
<name>A0A3D9RUQ8_9FLAO</name>
<comment type="caution">
    <text evidence="2">The sequence shown here is derived from an EMBL/GenBank/DDBJ whole genome shotgun (WGS) entry which is preliminary data.</text>
</comment>
<reference evidence="2 3" key="1">
    <citation type="submission" date="2018-08" db="EMBL/GenBank/DDBJ databases">
        <title>Genomic Encyclopedia of Type Strains, Phase III (KMG-III): the genomes of soil and plant-associated and newly described type strains.</title>
        <authorList>
            <person name="Whitman W."/>
        </authorList>
    </citation>
    <scope>NUCLEOTIDE SEQUENCE [LARGE SCALE GENOMIC DNA]</scope>
    <source>
        <strain evidence="2 3">325-5</strain>
    </source>
</reference>
<organism evidence="2 3">
    <name type="scientific">Lutibacter oceani</name>
    <dbReference type="NCBI Taxonomy" id="1853311"/>
    <lineage>
        <taxon>Bacteria</taxon>
        <taxon>Pseudomonadati</taxon>
        <taxon>Bacteroidota</taxon>
        <taxon>Flavobacteriia</taxon>
        <taxon>Flavobacteriales</taxon>
        <taxon>Flavobacteriaceae</taxon>
        <taxon>Lutibacter</taxon>
    </lineage>
</organism>
<feature type="signal peptide" evidence="1">
    <location>
        <begin position="1"/>
        <end position="21"/>
    </location>
</feature>
<feature type="chain" id="PRO_5017699516" description="Nicotinic acid mononucleotide adenyltransferase" evidence="1">
    <location>
        <begin position="22"/>
        <end position="310"/>
    </location>
</feature>
<keyword evidence="1" id="KW-0732">Signal</keyword>
<dbReference type="OrthoDB" id="1150486at2"/>
<evidence type="ECO:0000313" key="2">
    <source>
        <dbReference type="EMBL" id="REE83710.1"/>
    </source>
</evidence>
<keyword evidence="3" id="KW-1185">Reference proteome</keyword>
<sequence>MKTLKLLIATLIIGISFSSCSVIIDDTDPIYYETLEDVVTNYDLWYVDYNKTTGNGDVPFLSKAFTISFINGKLFANNNLVGIGSTGNGYGIQIGYYDTFKGFLEVDHNLDGYFDFDVIQISSDKIKLKDNYNNVTYYLEGYQKYSFDYDQIFYDNIEYFLQEYNAWEKTFTSNEGEINEFDYENFLAFTPENLTTFYSSKDEVGTDIANIYWDYVGGYEVFNVQGYDNLKILTLNYDSWGNEEFELSVINDGKISLYHLDSGTTYEFEGRGYIQYLKNSSAKNAKESVSNEGRKRTKIIRETKIRRNLK</sequence>
<evidence type="ECO:0000313" key="3">
    <source>
        <dbReference type="Proteomes" id="UP000256429"/>
    </source>
</evidence>
<dbReference type="EMBL" id="QTTQ01000009">
    <property type="protein sequence ID" value="REE83710.1"/>
    <property type="molecule type" value="Genomic_DNA"/>
</dbReference>
<evidence type="ECO:0008006" key="4">
    <source>
        <dbReference type="Google" id="ProtNLM"/>
    </source>
</evidence>
<dbReference type="RefSeq" id="WP_115878986.1">
    <property type="nucleotide sequence ID" value="NZ_QTTQ01000009.1"/>
</dbReference>
<dbReference type="Proteomes" id="UP000256429">
    <property type="component" value="Unassembled WGS sequence"/>
</dbReference>
<accession>A0A3D9RUQ8</accession>
<evidence type="ECO:0000256" key="1">
    <source>
        <dbReference type="SAM" id="SignalP"/>
    </source>
</evidence>
<dbReference type="PROSITE" id="PS51257">
    <property type="entry name" value="PROKAR_LIPOPROTEIN"/>
    <property type="match status" value="1"/>
</dbReference>
<protein>
    <recommendedName>
        <fullName evidence="4">Nicotinic acid mononucleotide adenyltransferase</fullName>
    </recommendedName>
</protein>
<gene>
    <name evidence="2" type="ORF">BX611_1005</name>
</gene>